<protein>
    <submittedName>
        <fullName evidence="2">Uncharacterized protein</fullName>
    </submittedName>
</protein>
<proteinExistence type="predicted"/>
<keyword evidence="3" id="KW-1185">Reference proteome</keyword>
<dbReference type="AlphaFoldDB" id="A0A9X6NM97"/>
<sequence length="113" mass="12672">MQSSSHGRRVLSPCWTRGNHPKDDQGLGIARDRTWRQQSSRSKGWEIISLCAIGVCRKPSSLEVPIVAYETTQAKTALRAFWDLLVGCVLRVYDCAKIDPGMGMLRVGFSYEL</sequence>
<name>A0A9X6NM97_HYPEX</name>
<gene>
    <name evidence="2" type="ORF">BV898_19828</name>
</gene>
<evidence type="ECO:0000313" key="3">
    <source>
        <dbReference type="Proteomes" id="UP000192578"/>
    </source>
</evidence>
<dbReference type="Proteomes" id="UP000192578">
    <property type="component" value="Unassembled WGS sequence"/>
</dbReference>
<dbReference type="EMBL" id="MTYJ01000795">
    <property type="protein sequence ID" value="OWA55441.1"/>
    <property type="molecule type" value="Genomic_DNA"/>
</dbReference>
<comment type="caution">
    <text evidence="2">The sequence shown here is derived from an EMBL/GenBank/DDBJ whole genome shotgun (WGS) entry which is preliminary data.</text>
</comment>
<feature type="region of interest" description="Disordered" evidence="1">
    <location>
        <begin position="1"/>
        <end position="33"/>
    </location>
</feature>
<evidence type="ECO:0000313" key="2">
    <source>
        <dbReference type="EMBL" id="OWA55441.1"/>
    </source>
</evidence>
<accession>A0A9X6NM97</accession>
<feature type="compositionally biased region" description="Basic and acidic residues" evidence="1">
    <location>
        <begin position="20"/>
        <end position="33"/>
    </location>
</feature>
<organism evidence="2 3">
    <name type="scientific">Hypsibius exemplaris</name>
    <name type="common">Freshwater tardigrade</name>
    <dbReference type="NCBI Taxonomy" id="2072580"/>
    <lineage>
        <taxon>Eukaryota</taxon>
        <taxon>Metazoa</taxon>
        <taxon>Ecdysozoa</taxon>
        <taxon>Tardigrada</taxon>
        <taxon>Eutardigrada</taxon>
        <taxon>Parachela</taxon>
        <taxon>Hypsibioidea</taxon>
        <taxon>Hypsibiidae</taxon>
        <taxon>Hypsibius</taxon>
    </lineage>
</organism>
<evidence type="ECO:0000256" key="1">
    <source>
        <dbReference type="SAM" id="MobiDB-lite"/>
    </source>
</evidence>
<reference evidence="3" key="1">
    <citation type="submission" date="2017-01" db="EMBL/GenBank/DDBJ databases">
        <title>Comparative genomics of anhydrobiosis in the tardigrade Hypsibius dujardini.</title>
        <authorList>
            <person name="Yoshida Y."/>
            <person name="Koutsovoulos G."/>
            <person name="Laetsch D."/>
            <person name="Stevens L."/>
            <person name="Kumar S."/>
            <person name="Horikawa D."/>
            <person name="Ishino K."/>
            <person name="Komine S."/>
            <person name="Tomita M."/>
            <person name="Blaxter M."/>
            <person name="Arakawa K."/>
        </authorList>
    </citation>
    <scope>NUCLEOTIDE SEQUENCE [LARGE SCALE GENOMIC DNA]</scope>
    <source>
        <strain evidence="3">Z151</strain>
    </source>
</reference>